<dbReference type="SUPFAM" id="SSF54616">
    <property type="entry name" value="DNA-binding domain of Mlu1-box binding protein MBP1"/>
    <property type="match status" value="1"/>
</dbReference>
<comment type="caution">
    <text evidence="8">The sequence shown here is derived from an EMBL/GenBank/DDBJ whole genome shotgun (WGS) entry which is preliminary data.</text>
</comment>
<dbReference type="InterPro" id="IPR004907">
    <property type="entry name" value="ATPase_V1-cplx_csu"/>
</dbReference>
<dbReference type="GO" id="GO:0000221">
    <property type="term" value="C:vacuolar proton-transporting V-type ATPase, V1 domain"/>
    <property type="evidence" value="ECO:0007669"/>
    <property type="project" value="TreeGrafter"/>
</dbReference>
<evidence type="ECO:0000256" key="4">
    <source>
        <dbReference type="ARBA" id="ARBA00023065"/>
    </source>
</evidence>
<accession>A0A2T9Y5K9</accession>
<dbReference type="InterPro" id="IPR036132">
    <property type="entry name" value="Vac_ATP_synth_c_sf"/>
</dbReference>
<organism evidence="8 9">
    <name type="scientific">Furculomyces boomerangus</name>
    <dbReference type="NCBI Taxonomy" id="61424"/>
    <lineage>
        <taxon>Eukaryota</taxon>
        <taxon>Fungi</taxon>
        <taxon>Fungi incertae sedis</taxon>
        <taxon>Zoopagomycota</taxon>
        <taxon>Kickxellomycotina</taxon>
        <taxon>Harpellomycetes</taxon>
        <taxon>Harpellales</taxon>
        <taxon>Harpellaceae</taxon>
        <taxon>Furculomyces</taxon>
    </lineage>
</organism>
<gene>
    <name evidence="8" type="ORF">BB559_005967</name>
</gene>
<comment type="subunit">
    <text evidence="6">V-ATPase is a heteromultimeric enzyme composed of a peripheral catalytic V1 complex (components A to H) attached to an integral membrane V0 proton pore complex.</text>
</comment>
<dbReference type="FunFam" id="3.30.70.100:FF:000002">
    <property type="entry name" value="V-type proton ATPase subunit C"/>
    <property type="match status" value="1"/>
</dbReference>
<dbReference type="CDD" id="cd14785">
    <property type="entry name" value="V-ATPase_C"/>
    <property type="match status" value="1"/>
</dbReference>
<protein>
    <recommendedName>
        <fullName evidence="6">V-type proton ATPase subunit C</fullName>
    </recommendedName>
</protein>
<keyword evidence="9" id="KW-1185">Reference proteome</keyword>
<keyword evidence="3 6" id="KW-0375">Hydrogen ion transport</keyword>
<evidence type="ECO:0000256" key="6">
    <source>
        <dbReference type="RuleBase" id="RU364010"/>
    </source>
</evidence>
<comment type="function">
    <text evidence="6">Subunit of the V1 complex of vacuolar(H+)-ATPase (V-ATPase), a multisubunit enzyme composed of a peripheral complex (V1) that hydrolyzes ATP and a membrane integral complex (V0) that translocates protons. V-ATPase is responsible for acidifying and maintaining the pH of intracellular compartments and in some cell types, is targeted to the plasma membrane, where it is responsible for acidifying the extracellular environment. Subunit C is necessary for the assembly of the catalytic sector of the enzyme and is likely to have a specific function in its catalytic activity.</text>
</comment>
<dbReference type="GO" id="GO:0003677">
    <property type="term" value="F:DNA binding"/>
    <property type="evidence" value="ECO:0007669"/>
    <property type="project" value="InterPro"/>
</dbReference>
<sequence>MLKNSSFEEFYRLVYYDSGEYCSSDETRFYNEGYTSRDYRTNNHSDQLSSSNQTLQETLHLNQNIKNFEDMERVKRKYVDSSSGYDVDNENSVYTRGKRWSVCGKVYSEYWKNQDTIVYSLVSDGRVVVSRRKDNNMVNGTKLINLSKEVSRGKRDGILKKIRSRIVVKDGNMCLKGIWVSLNVAKRLAYELAIQDEVYPLLESNLENKLFGTETFEPGEKLSKNKNFYRGIGETPGYMLDPIEKKNAKDIRKKKEMVLFWLISIPAEGNSDLAWNELRSQVETNQITRIEIPSFKIGSLDGLLKSSEDLVKLDNVYEITVNRVAETITKLSMAHQDEYNEYFFVEDYSVEEYIKKFSWDISKYQAGKGVSEILEKISEASSVYFLGDNGSIQETLKSKMKHYNSIKSSVNSITKKNAGNLSKKPLDGVVQKEHCIEGSEFLKTVFVAVPVNQEREWYNCYETLCQMVVPRSTKKIAGDSEYLLFSVVIFNRVVGDFTTAAREKKFVVREYEFSEKEEEGEDMAAKIREEQETLARQQRYMELLEWAQTSFSDVFSAWVHIKVVRVFVESVLRYGLPPDFVCGVLEVAPKIQKQLKKKLGIAYSRLDSSGRLFGVTERKSRSGAEGVFDMSEFNGVLEEYTPFVGFDLNWSYEGNR</sequence>
<feature type="domain" description="HTH APSES-type" evidence="7">
    <location>
        <begin position="105"/>
        <end position="218"/>
    </location>
</feature>
<dbReference type="AlphaFoldDB" id="A0A2T9Y5K9"/>
<dbReference type="STRING" id="61424.A0A2T9Y5K9"/>
<comment type="function">
    <text evidence="5">Subunit of the V1 complex of vacuolar(H+)-ATPase (V-ATPase), a multisubunit enzyme composed of a peripheral complex (V1) that hydrolyzes ATP and a membrane integral complex (V0) that translocates protons. V-ATPase is responsible for acidifying and maintaining the pH of intracellular compartments. Subunit C is necessary for the assembly of the catalytic sector of the enzyme and is likely to have a specific function in its catalytic activity. Reversibly leaves the enzyme after glucose depletion, causing the catalytic subcomplex V1 to detach from the V0 section.</text>
</comment>
<dbReference type="PROSITE" id="PS51299">
    <property type="entry name" value="HTH_APSES"/>
    <property type="match status" value="1"/>
</dbReference>
<dbReference type="Gene3D" id="3.30.70.1180">
    <property type="entry name" value="Vacuolar atp synthase subunit c, domain 1"/>
    <property type="match status" value="1"/>
</dbReference>
<dbReference type="PANTHER" id="PTHR10137">
    <property type="entry name" value="V-TYPE PROTON ATPASE SUBUNIT C"/>
    <property type="match status" value="1"/>
</dbReference>
<evidence type="ECO:0000259" key="7">
    <source>
        <dbReference type="PROSITE" id="PS51299"/>
    </source>
</evidence>
<evidence type="ECO:0000256" key="1">
    <source>
        <dbReference type="ARBA" id="ARBA00006138"/>
    </source>
</evidence>
<dbReference type="InterPro" id="IPR003163">
    <property type="entry name" value="Tscrpt_reg_HTH_APSES-type"/>
</dbReference>
<comment type="similarity">
    <text evidence="1 6">Belongs to the V-ATPase C subunit family.</text>
</comment>
<dbReference type="Gene3D" id="3.10.260.10">
    <property type="entry name" value="Transcription regulator HTH, APSES-type DNA-binding domain"/>
    <property type="match status" value="1"/>
</dbReference>
<dbReference type="Pfam" id="PF03223">
    <property type="entry name" value="V-ATPase_C"/>
    <property type="match status" value="1"/>
</dbReference>
<name>A0A2T9Y5K9_9FUNG</name>
<keyword evidence="2 6" id="KW-0813">Transport</keyword>
<dbReference type="SUPFAM" id="SSF118203">
    <property type="entry name" value="Vacuolar ATP synthase subunit C"/>
    <property type="match status" value="1"/>
</dbReference>
<evidence type="ECO:0000256" key="3">
    <source>
        <dbReference type="ARBA" id="ARBA00022781"/>
    </source>
</evidence>
<evidence type="ECO:0000313" key="8">
    <source>
        <dbReference type="EMBL" id="PVU87621.1"/>
    </source>
</evidence>
<dbReference type="Proteomes" id="UP000245699">
    <property type="component" value="Unassembled WGS sequence"/>
</dbReference>
<dbReference type="InterPro" id="IPR036887">
    <property type="entry name" value="HTH_APSES_sf"/>
</dbReference>
<proteinExistence type="inferred from homology"/>
<dbReference type="Gene3D" id="3.30.70.100">
    <property type="match status" value="1"/>
</dbReference>
<dbReference type="PANTHER" id="PTHR10137:SF0">
    <property type="entry name" value="V-TYPE PROTON ATPASE SUBUNIT C"/>
    <property type="match status" value="1"/>
</dbReference>
<dbReference type="Gene3D" id="1.20.1460.10">
    <property type="entry name" value="subunit c (vma5p) of the yeast v-atpase, domain 2"/>
    <property type="match status" value="1"/>
</dbReference>
<dbReference type="EMBL" id="MBFT01000719">
    <property type="protein sequence ID" value="PVU87621.1"/>
    <property type="molecule type" value="Genomic_DNA"/>
</dbReference>
<evidence type="ECO:0000313" key="9">
    <source>
        <dbReference type="Proteomes" id="UP000245699"/>
    </source>
</evidence>
<dbReference type="GO" id="GO:0046961">
    <property type="term" value="F:proton-transporting ATPase activity, rotational mechanism"/>
    <property type="evidence" value="ECO:0007669"/>
    <property type="project" value="InterPro"/>
</dbReference>
<dbReference type="OrthoDB" id="6605928at2759"/>
<keyword evidence="4 6" id="KW-0406">Ion transport</keyword>
<evidence type="ECO:0000256" key="2">
    <source>
        <dbReference type="ARBA" id="ARBA00022448"/>
    </source>
</evidence>
<evidence type="ECO:0000256" key="5">
    <source>
        <dbReference type="ARBA" id="ARBA00053565"/>
    </source>
</evidence>
<reference evidence="8 9" key="1">
    <citation type="journal article" date="2018" name="MBio">
        <title>Comparative Genomics Reveals the Core Gene Toolbox for the Fungus-Insect Symbiosis.</title>
        <authorList>
            <person name="Wang Y."/>
            <person name="Stata M."/>
            <person name="Wang W."/>
            <person name="Stajich J.E."/>
            <person name="White M.M."/>
            <person name="Moncalvo J.M."/>
        </authorList>
    </citation>
    <scope>NUCLEOTIDE SEQUENCE [LARGE SCALE GENOMIC DNA]</scope>
    <source>
        <strain evidence="8 9">AUS-77-4</strain>
    </source>
</reference>